<evidence type="ECO:0000256" key="2">
    <source>
        <dbReference type="ARBA" id="ARBA00022695"/>
    </source>
</evidence>
<dbReference type="SUPFAM" id="SSF56672">
    <property type="entry name" value="DNA/RNA polymerases"/>
    <property type="match status" value="1"/>
</dbReference>
<keyword evidence="2" id="KW-0548">Nucleotidyltransferase</keyword>
<dbReference type="InterPro" id="IPR043502">
    <property type="entry name" value="DNA/RNA_pol_sf"/>
</dbReference>
<dbReference type="EMBL" id="KX373304">
    <property type="protein sequence ID" value="ASN64762.1"/>
    <property type="molecule type" value="Genomic_RNA"/>
</dbReference>
<evidence type="ECO:0000313" key="3">
    <source>
        <dbReference type="EMBL" id="ASN64762.1"/>
    </source>
</evidence>
<organism evidence="3">
    <name type="scientific">Leptomonas seymouri RNA virus</name>
    <dbReference type="NCBI Taxonomy" id="2022119"/>
    <lineage>
        <taxon>Viruses</taxon>
        <taxon>Riboviria</taxon>
    </lineage>
</organism>
<sequence>MPTIRNELNPRVSFFAEKHGKGTFKCPLSLRHYLGDSRHLRKKCLLHPRAGLLKEVLGKSWKTFKCFKTSSIVRAHELYLCYLDICVCLDPEILSIESNRSIGVKVFNTACFSTSTATSLYKEFVENVLILLKCKEGEERWTRQNPFKRMMTWKIFQDAIASVQLSKGKSLERVLSVLTTRNFPEPDGKSIQKKKVDFIGIISQQPPKGWKSEEYRSHFLESIEEIANECESTTVSDCHISVTAAGSLKKTVREGGKFAEMIEEVKGFLAETPSDEELYEFANLKWTCNTNEPRWKTFGIIGEINPMSAMTLFTEGVDFLNEVPNQYLGPIDFSGGSLPPGIIPEEDLFITDLRPFRMGLGAQFGNQLLLYCCVFYKKDELPMIRASPVLEGGDKVRWITMASWRDLVIQQAAATIFRSLMESHKEMKPIFSRANLAWVYLNKAREIGPSDICYVSDYSSATDTVDREFAEFILTNFIKRFRNRLSDPLLNFLELGIRNAVSPKVVIFPTGERITSSRGVFMGEPMSKVILTLIMFTIGKAAKSIYKLRFPKSMEKLTFWAPGDDLVATGPTEYIDIYSELAKILGQILNHSKVFKSRTVFKLCEQWFWVPGLKSSVGTWAITTDPGKYRESAWVDTVKLKLLGAMSLSNHSHFEERNEVIGKAKALSKILRWLPSDTYPLEYKKLLRTWFLCRFEPKLPRTDSKTFAFLMLPGHLGGFDLLLDDQEIREAYQKVSSFSRILFNNYYDDFIVGSYLRNMLRNRSYRGFALSEDYNLTVEKLVKYYIDLLEEAPYEEYKDSKVEGLSFRETDRALFKAGFLTENRIRDIVSRPLAFGSIWGRTLKHSPYNTTPISVRLAKLWKNLTGDTERWKNISLKGEISEDDFVVLCKENKGPVLKVYRRNDSLEDEVLIGLPSMKVSLGILPHDGYISW</sequence>
<dbReference type="GO" id="GO:0003968">
    <property type="term" value="F:RNA-directed RNA polymerase activity"/>
    <property type="evidence" value="ECO:0007669"/>
    <property type="project" value="UniProtKB-KW"/>
</dbReference>
<keyword evidence="3" id="KW-0696">RNA-directed RNA polymerase</keyword>
<keyword evidence="1" id="KW-0808">Transferase</keyword>
<name>A0A2R2X362_9VIRU</name>
<protein>
    <submittedName>
        <fullName evidence="3">RNA-dependent RNA polymerase</fullName>
    </submittedName>
</protein>
<accession>A0A2R2X362</accession>
<reference evidence="3" key="1">
    <citation type="journal article" date="2018" name="Proc. Natl. Acad. Sci. U.S.A.">
        <title>Viral discovery and diversity in trypanosomatid protozoa with a focus on relatives of the human parasite Leishmania.</title>
        <authorList>
            <person name="Grybchuk D."/>
            <person name="Akopyants N.S."/>
            <person name="Kostygov A.Y."/>
            <person name="Konovalovas A."/>
            <person name="Lye L.F."/>
            <person name="Dobson D.E."/>
            <person name="Zangger H."/>
            <person name="Fasel N."/>
            <person name="Butenko A."/>
            <person name="Frolov A.O."/>
            <person name="Votypka J."/>
            <person name="d'Avila-Levy C.M."/>
            <person name="Kulich P."/>
            <person name="Moravcova J."/>
            <person name="Plevka P."/>
            <person name="Rogozin I.B."/>
            <person name="Serva S."/>
            <person name="Lukes J."/>
            <person name="Beverley S.M."/>
            <person name="Yurchenko V."/>
        </authorList>
    </citation>
    <scope>NUCLEOTIDE SEQUENCE</scope>
    <source>
        <strain evidence="3">OSUE1</strain>
    </source>
</reference>
<proteinExistence type="predicted"/>
<evidence type="ECO:0000256" key="1">
    <source>
        <dbReference type="ARBA" id="ARBA00022679"/>
    </source>
</evidence>